<protein>
    <submittedName>
        <fullName evidence="2">Uncharacterized protein</fullName>
    </submittedName>
</protein>
<evidence type="ECO:0000313" key="1">
    <source>
        <dbReference type="Proteomes" id="UP000887565"/>
    </source>
</evidence>
<dbReference type="WBParaSite" id="nRc.2.0.1.t27646-RA">
    <property type="protein sequence ID" value="nRc.2.0.1.t27646-RA"/>
    <property type="gene ID" value="nRc.2.0.1.g27646"/>
</dbReference>
<sequence>MNRIPECEPSFASEPGMYICNRFTLRPIVFDEEFHIETSVEEIEIDESDYTANLHSRFHFYSSFIAIINFQNRFLFPAPVYAYPMPTMASVYTLTA</sequence>
<dbReference type="Proteomes" id="UP000887565">
    <property type="component" value="Unplaced"/>
</dbReference>
<accession>A0A915JNX7</accession>
<evidence type="ECO:0000313" key="2">
    <source>
        <dbReference type="WBParaSite" id="nRc.2.0.1.t27646-RA"/>
    </source>
</evidence>
<name>A0A915JNX7_ROMCU</name>
<keyword evidence="1" id="KW-1185">Reference proteome</keyword>
<organism evidence="1 2">
    <name type="scientific">Romanomermis culicivorax</name>
    <name type="common">Nematode worm</name>
    <dbReference type="NCBI Taxonomy" id="13658"/>
    <lineage>
        <taxon>Eukaryota</taxon>
        <taxon>Metazoa</taxon>
        <taxon>Ecdysozoa</taxon>
        <taxon>Nematoda</taxon>
        <taxon>Enoplea</taxon>
        <taxon>Dorylaimia</taxon>
        <taxon>Mermithida</taxon>
        <taxon>Mermithoidea</taxon>
        <taxon>Mermithidae</taxon>
        <taxon>Romanomermis</taxon>
    </lineage>
</organism>
<reference evidence="2" key="1">
    <citation type="submission" date="2022-11" db="UniProtKB">
        <authorList>
            <consortium name="WormBaseParasite"/>
        </authorList>
    </citation>
    <scope>IDENTIFICATION</scope>
</reference>
<proteinExistence type="predicted"/>
<dbReference type="AlphaFoldDB" id="A0A915JNX7"/>